<dbReference type="SUPFAM" id="SSF117892">
    <property type="entry name" value="Band 7/SPFH domain"/>
    <property type="match status" value="1"/>
</dbReference>
<dbReference type="Proteomes" id="UP000564885">
    <property type="component" value="Unassembled WGS sequence"/>
</dbReference>
<evidence type="ECO:0000256" key="2">
    <source>
        <dbReference type="ARBA" id="ARBA00007862"/>
    </source>
</evidence>
<dbReference type="GO" id="GO:0008233">
    <property type="term" value="F:peptidase activity"/>
    <property type="evidence" value="ECO:0007669"/>
    <property type="project" value="UniProtKB-KW"/>
</dbReference>
<reference evidence="8 9" key="1">
    <citation type="submission" date="2020-04" db="EMBL/GenBank/DDBJ databases">
        <title>Enterovirga sp. isolate from soil.</title>
        <authorList>
            <person name="Chea S."/>
            <person name="Kim D.-U."/>
        </authorList>
    </citation>
    <scope>NUCLEOTIDE SEQUENCE [LARGE SCALE GENOMIC DNA]</scope>
    <source>
        <strain evidence="8 9">DB1703</strain>
    </source>
</reference>
<dbReference type="NCBIfam" id="TIGR01932">
    <property type="entry name" value="hflC"/>
    <property type="match status" value="1"/>
</dbReference>
<dbReference type="PIRSF" id="PIRSF005651">
    <property type="entry name" value="HflC"/>
    <property type="match status" value="1"/>
</dbReference>
<organism evidence="8 9">
    <name type="scientific">Enterovirga aerilata</name>
    <dbReference type="NCBI Taxonomy" id="2730920"/>
    <lineage>
        <taxon>Bacteria</taxon>
        <taxon>Pseudomonadati</taxon>
        <taxon>Pseudomonadota</taxon>
        <taxon>Alphaproteobacteria</taxon>
        <taxon>Hyphomicrobiales</taxon>
        <taxon>Methylobacteriaceae</taxon>
        <taxon>Enterovirga</taxon>
    </lineage>
</organism>
<accession>A0A849HWH1</accession>
<dbReference type="GO" id="GO:0006508">
    <property type="term" value="P:proteolysis"/>
    <property type="evidence" value="ECO:0007669"/>
    <property type="project" value="UniProtKB-KW"/>
</dbReference>
<proteinExistence type="inferred from homology"/>
<evidence type="ECO:0000256" key="1">
    <source>
        <dbReference type="ARBA" id="ARBA00004167"/>
    </source>
</evidence>
<keyword evidence="3" id="KW-0812">Transmembrane</keyword>
<dbReference type="InterPro" id="IPR036013">
    <property type="entry name" value="Band_7/SPFH_dom_sf"/>
</dbReference>
<name>A0A849HWH1_9HYPH</name>
<dbReference type="EMBL" id="JABEPP010000001">
    <property type="protein sequence ID" value="NNM71452.1"/>
    <property type="molecule type" value="Genomic_DNA"/>
</dbReference>
<protein>
    <recommendedName>
        <fullName evidence="6">Protein HflC</fullName>
    </recommendedName>
</protein>
<dbReference type="RefSeq" id="WP_171216912.1">
    <property type="nucleotide sequence ID" value="NZ_JABEPP010000001.1"/>
</dbReference>
<dbReference type="Pfam" id="PF01145">
    <property type="entry name" value="Band_7"/>
    <property type="match status" value="1"/>
</dbReference>
<dbReference type="PANTHER" id="PTHR42911">
    <property type="entry name" value="MODULATOR OF FTSH PROTEASE HFLC"/>
    <property type="match status" value="1"/>
</dbReference>
<comment type="caution">
    <text evidence="8">The sequence shown here is derived from an EMBL/GenBank/DDBJ whole genome shotgun (WGS) entry which is preliminary data.</text>
</comment>
<evidence type="ECO:0000259" key="7">
    <source>
        <dbReference type="SMART" id="SM00244"/>
    </source>
</evidence>
<keyword evidence="4" id="KW-1133">Transmembrane helix</keyword>
<keyword evidence="9" id="KW-1185">Reference proteome</keyword>
<evidence type="ECO:0000313" key="8">
    <source>
        <dbReference type="EMBL" id="NNM71452.1"/>
    </source>
</evidence>
<dbReference type="CDD" id="cd03405">
    <property type="entry name" value="SPFH_HflC"/>
    <property type="match status" value="1"/>
</dbReference>
<dbReference type="Gene3D" id="3.30.479.30">
    <property type="entry name" value="Band 7 domain"/>
    <property type="match status" value="1"/>
</dbReference>
<keyword evidence="8" id="KW-0645">Protease</keyword>
<evidence type="ECO:0000256" key="3">
    <source>
        <dbReference type="ARBA" id="ARBA00022692"/>
    </source>
</evidence>
<evidence type="ECO:0000256" key="4">
    <source>
        <dbReference type="ARBA" id="ARBA00022989"/>
    </source>
</evidence>
<keyword evidence="5" id="KW-0472">Membrane</keyword>
<dbReference type="InterPro" id="IPR010200">
    <property type="entry name" value="HflC"/>
</dbReference>
<feature type="domain" description="Band 7" evidence="7">
    <location>
        <begin position="22"/>
        <end position="193"/>
    </location>
</feature>
<gene>
    <name evidence="8" type="primary">hflC</name>
    <name evidence="8" type="ORF">HJG44_03450</name>
</gene>
<dbReference type="PANTHER" id="PTHR42911:SF1">
    <property type="entry name" value="MODULATOR OF FTSH PROTEASE HFLC"/>
    <property type="match status" value="1"/>
</dbReference>
<sequence length="316" mass="34482">MNATVRTGLVALAAVAAIVLVASMFVVQQTQTALVLRFGAVQQVRSPGVGLPSGLAPGLHFKLPLVDNVVYFDRRVLDLDLPVQEVIAADQKRLIVDAFARYRILDPLRFYQAVANIPAANNRLGSIINSTVRSVLGDSTFEAVVRSERQALMKKISDEVNAAARGIGVEIVDVRLRRVDLPDQNSQAVFQRMQTERQREATDLRAQGSQAAQGIRARADREVTVILANAQRRAEELRGNGDAERNRILAEAYGRDPGFFAFFRSMQAYEAGLRSGDTRMVLSPSSEFFRFFNAPSGRAAAAADAGQTATSQPARP</sequence>
<comment type="similarity">
    <text evidence="2 6">Belongs to the band 7/mec-2 family. HflC subfamily.</text>
</comment>
<dbReference type="AlphaFoldDB" id="A0A849HWH1"/>
<keyword evidence="8" id="KW-0378">Hydrolase</keyword>
<dbReference type="GO" id="GO:0016020">
    <property type="term" value="C:membrane"/>
    <property type="evidence" value="ECO:0007669"/>
    <property type="project" value="UniProtKB-SubCell"/>
</dbReference>
<dbReference type="SMART" id="SM00244">
    <property type="entry name" value="PHB"/>
    <property type="match status" value="1"/>
</dbReference>
<comment type="subcellular location">
    <subcellularLocation>
        <location evidence="1">Membrane</location>
        <topology evidence="1">Single-pass membrane protein</topology>
    </subcellularLocation>
</comment>
<evidence type="ECO:0000256" key="6">
    <source>
        <dbReference type="PIRNR" id="PIRNR005651"/>
    </source>
</evidence>
<evidence type="ECO:0000256" key="5">
    <source>
        <dbReference type="ARBA" id="ARBA00023136"/>
    </source>
</evidence>
<evidence type="ECO:0000313" key="9">
    <source>
        <dbReference type="Proteomes" id="UP000564885"/>
    </source>
</evidence>
<comment type="function">
    <text evidence="6">HflC and HflK could regulate a protease.</text>
</comment>
<dbReference type="InterPro" id="IPR001107">
    <property type="entry name" value="Band_7"/>
</dbReference>